<dbReference type="EMBL" id="QASA01000001">
    <property type="protein sequence ID" value="RDC64815.1"/>
    <property type="molecule type" value="Genomic_DNA"/>
</dbReference>
<evidence type="ECO:0000313" key="2">
    <source>
        <dbReference type="EMBL" id="RDC64815.1"/>
    </source>
</evidence>
<evidence type="ECO:0000313" key="3">
    <source>
        <dbReference type="Proteomes" id="UP000253919"/>
    </source>
</evidence>
<reference evidence="2 3" key="1">
    <citation type="submission" date="2018-04" db="EMBL/GenBank/DDBJ databases">
        <title>Adhaeribacter sp. HMF7616 genome sequencing and assembly.</title>
        <authorList>
            <person name="Kang H."/>
            <person name="Kang J."/>
            <person name="Cha I."/>
            <person name="Kim H."/>
            <person name="Joh K."/>
        </authorList>
    </citation>
    <scope>NUCLEOTIDE SEQUENCE [LARGE SCALE GENOMIC DNA]</scope>
    <source>
        <strain evidence="2 3">HMF7616</strain>
    </source>
</reference>
<name>A0A369QMC6_9BACT</name>
<gene>
    <name evidence="2" type="ORF">AHMF7616_03435</name>
</gene>
<comment type="caution">
    <text evidence="2">The sequence shown here is derived from an EMBL/GenBank/DDBJ whole genome shotgun (WGS) entry which is preliminary data.</text>
</comment>
<accession>A0A369QMC6</accession>
<dbReference type="InterPro" id="IPR007345">
    <property type="entry name" value="Polysacch_pyruvyl_Trfase"/>
</dbReference>
<feature type="domain" description="Polysaccharide pyruvyl transferase" evidence="1">
    <location>
        <begin position="9"/>
        <end position="284"/>
    </location>
</feature>
<dbReference type="Proteomes" id="UP000253919">
    <property type="component" value="Unassembled WGS sequence"/>
</dbReference>
<evidence type="ECO:0000259" key="1">
    <source>
        <dbReference type="Pfam" id="PF04230"/>
    </source>
</evidence>
<dbReference type="AlphaFoldDB" id="A0A369QMC6"/>
<sequence length="356" mass="40932">MLTFHRCINYGSYWQARCLTEGLQARGHQVEILDHDSDRVNQAEWTCAFQPVLPTHVPKSDYPQYREKILKFFQIFKTMPLSRRFQLDNPAEMDNYDVVVVGSDEVWNLSHPWFGGCSIFYGDNVRAKRLISYAASFGNYDATWGMDPTWAEKLRNFDQISVRDANSQEIVNNALGFEPEMVLDPCLQFPVTPDDRSLSNLPKSYLAVYGHNFSESFAREIQNYARTKNLPLISIGYRNDFADEQWLTADPHDFAHFMAKAEAVATNFFHGCVFALRNARPFVCETTPYRRYKLQGLMAKIGGEKHLILEGTTSEVFEARLSKPLNPEITERINLLRQSSQAYLDRALSTKQLQPA</sequence>
<proteinExistence type="predicted"/>
<protein>
    <recommendedName>
        <fullName evidence="1">Polysaccharide pyruvyl transferase domain-containing protein</fullName>
    </recommendedName>
</protein>
<organism evidence="2 3">
    <name type="scientific">Adhaeribacter pallidiroseus</name>
    <dbReference type="NCBI Taxonomy" id="2072847"/>
    <lineage>
        <taxon>Bacteria</taxon>
        <taxon>Pseudomonadati</taxon>
        <taxon>Bacteroidota</taxon>
        <taxon>Cytophagia</taxon>
        <taxon>Cytophagales</taxon>
        <taxon>Hymenobacteraceae</taxon>
        <taxon>Adhaeribacter</taxon>
    </lineage>
</organism>
<keyword evidence="3" id="KW-1185">Reference proteome</keyword>
<dbReference type="Pfam" id="PF04230">
    <property type="entry name" value="PS_pyruv_trans"/>
    <property type="match status" value="1"/>
</dbReference>